<gene>
    <name evidence="1" type="ORF">PGCG_00353</name>
</gene>
<protein>
    <submittedName>
        <fullName evidence="1">Uncharacterized protein</fullName>
    </submittedName>
</protein>
<name>A0AC59EXL8_9VIRU</name>
<organism evidence="1 2">
    <name type="scientific">Phaeocystis globosa virus PgV-16T</name>
    <dbReference type="NCBI Taxonomy" id="3071227"/>
    <lineage>
        <taxon>Viruses</taxon>
        <taxon>Varidnaviria</taxon>
        <taxon>Bamfordvirae</taxon>
        <taxon>Nucleocytoviricota</taxon>
        <taxon>Megaviricetes</taxon>
        <taxon>Imitervirales</taxon>
        <taxon>Mesomimiviridae</taxon>
        <taxon>Tethysvirus</taxon>
        <taxon>Tethysvirus hollandense</taxon>
    </lineage>
</organism>
<sequence>MSALAILYGYIYTCQYQYTPPWNVKRGVQRETARINTLKQHTIQYEAYKKRIAIIERLAPPEEATKLIKVENDWFEKKYSNPVETIEPLAKNDTVVEEQKNKFRINPLIIIILILAPYEVIFNLFLINILIVEIIQYIKSEE</sequence>
<keyword evidence="2" id="KW-1185">Reference proteome</keyword>
<reference evidence="1 2" key="1">
    <citation type="journal article" date="2013" name="Proc. Natl. Acad. Sci. U.S.A.">
        <title>Genome of Phaeocystis globosa virus PgV-16T highlights the common ancestry of the largest known DNA viruses infecting eukaryotes.</title>
        <authorList>
            <person name="Santini S."/>
            <person name="Jeudy S."/>
            <person name="Bartoli J."/>
            <person name="Poirot O."/>
            <person name="Lescot M."/>
            <person name="Abergel C."/>
            <person name="Barbe V."/>
            <person name="Wommack K.E."/>
            <person name="Noordeloos A.A."/>
            <person name="Brussaard C.P."/>
            <person name="Claverie J.M."/>
        </authorList>
    </citation>
    <scope>NUCLEOTIDE SEQUENCE [LARGE SCALE GENOMIC DNA]</scope>
    <source>
        <strain evidence="1 2">16T</strain>
    </source>
</reference>
<evidence type="ECO:0000313" key="2">
    <source>
        <dbReference type="Proteomes" id="UP000204225"/>
    </source>
</evidence>
<dbReference type="Proteomes" id="UP000204225">
    <property type="component" value="Segment"/>
</dbReference>
<dbReference type="EMBL" id="KC662249">
    <property type="protein sequence ID" value="AGM15664.1"/>
    <property type="molecule type" value="Genomic_DNA"/>
</dbReference>
<evidence type="ECO:0000313" key="1">
    <source>
        <dbReference type="EMBL" id="AGM15664.1"/>
    </source>
</evidence>
<proteinExistence type="predicted"/>
<accession>A0AC59EXL8</accession>